<dbReference type="GO" id="GO:0009341">
    <property type="term" value="C:beta-galactosidase complex"/>
    <property type="evidence" value="ECO:0007669"/>
    <property type="project" value="InterPro"/>
</dbReference>
<feature type="domain" description="Glycoside hydrolase family 42 N-terminal" evidence="3">
    <location>
        <begin position="522"/>
        <end position="612"/>
    </location>
</feature>
<organism evidence="4 5">
    <name type="scientific">Paenibacillus yonginensis</name>
    <dbReference type="NCBI Taxonomy" id="1462996"/>
    <lineage>
        <taxon>Bacteria</taxon>
        <taxon>Bacillati</taxon>
        <taxon>Bacillota</taxon>
        <taxon>Bacilli</taxon>
        <taxon>Bacillales</taxon>
        <taxon>Paenibacillaceae</taxon>
        <taxon>Paenibacillus</taxon>
    </lineage>
</organism>
<dbReference type="InterPro" id="IPR013529">
    <property type="entry name" value="Glyco_hydro_42_N"/>
</dbReference>
<gene>
    <name evidence="4" type="ORF">AWM70_08925</name>
</gene>
<evidence type="ECO:0000259" key="3">
    <source>
        <dbReference type="Pfam" id="PF02449"/>
    </source>
</evidence>
<evidence type="ECO:0000313" key="4">
    <source>
        <dbReference type="EMBL" id="ANS74697.1"/>
    </source>
</evidence>
<dbReference type="Gene3D" id="3.20.20.80">
    <property type="entry name" value="Glycosidases"/>
    <property type="match status" value="1"/>
</dbReference>
<dbReference type="GO" id="GO:0004565">
    <property type="term" value="F:beta-galactosidase activity"/>
    <property type="evidence" value="ECO:0007669"/>
    <property type="project" value="InterPro"/>
</dbReference>
<dbReference type="EMBL" id="CP014167">
    <property type="protein sequence ID" value="ANS74697.1"/>
    <property type="molecule type" value="Genomic_DNA"/>
</dbReference>
<dbReference type="Proteomes" id="UP000092573">
    <property type="component" value="Chromosome"/>
</dbReference>
<keyword evidence="1 4" id="KW-0378">Hydrolase</keyword>
<sequence length="1040" mass="117295">MKHLIFYDPHFPYAGERPTEEIIQVLSAQMTLVDADGLSGALADERTESLIFLHGPYFPKKAWEPLLAFLRRGGGLVLAGGAPFKIPVEGSGKAWKELGGMTAYHQQLLIHEALPVDPSPIERLEGNGDIPLLTGQDNLFKVAPTYGLVLHVSKHRDIPAESGSNGPMDARIYPLLKGISAEGREVAAPAVLMEHTNGDFSGGRWVLINQTLDRAFWTAEGAAALIEWADFCAAGVTEMWLKPTYASYQPGERAGLRLQLQRIRRAGGKTHQPKVPWRFAIELRRADRPETLWSAELRLEAGPGATYEMLTIPLELEPGLYSLTAKGVSAQGERRILRQGFWGWDGELLREGEPLRRGKDYFIKNGSPLPVVGMTYMTSDVSRKFLFLPNPGLWNEDMAAMSKAGINWLRTGLWTAWRQIMFADGHVSEEVLRAIDAFILTAKRWGLEVTFTFFAFTPEAWEGENPYLDPRSLEAQKRFLLAIVQRHKDTTNVNWDFINEPSMFDPKRIFAGPRSSGDNYERAAFRDWLKQRHGEIGRLQDSWNMTADELPDFESIEAPEPEEISFDIENMRLPRKNNRWLDYTLFTMDMHNRWIRELKQALDEIVPDHLVTVGQDEALGRGPRPSPFFYAGEVDYTTVHTWWLNDQLVWDSVFAKAPDKPLLVQETGIMYLELPDNRAKRSEAELRSILERKYAYAFGTGGAGAVQWLWNTNYFMNNVNESNIGALRADGTEKPEADVSYDFGAFMKAAGGLFEERSMEEIAVVFPYSNDFSNRRFACEATAKAARVLAYELKVPFRGLGEYQLESLSDWAPKLIIVPSPHNFSDEALQQLIEHIENNGGTLLFTGPLGLDSYWKSTDRLSRLTGPRRLANVVREEILAVNGQRFKVSFGQKRIGEVSTERVLDSAGPTEAETEKVYAYEAGKGRLIWSPLPVELNERTEPVAALYSQVIAQTGSGGNLRWIKGGDLSGVFGSLQRYKQGYLFTFVSEYGREAEIEVQNLDNGLSYRFVLERERSFLFSTDAAGRLMASYRNLDVTTIF</sequence>
<dbReference type="Pfam" id="PF02449">
    <property type="entry name" value="Glyco_hydro_42"/>
    <property type="match status" value="1"/>
</dbReference>
<dbReference type="Gene3D" id="3.40.50.880">
    <property type="match status" value="1"/>
</dbReference>
<evidence type="ECO:0000256" key="2">
    <source>
        <dbReference type="ARBA" id="ARBA00023295"/>
    </source>
</evidence>
<dbReference type="RefSeq" id="WP_068695611.1">
    <property type="nucleotide sequence ID" value="NZ_CP014167.1"/>
</dbReference>
<evidence type="ECO:0000256" key="1">
    <source>
        <dbReference type="ARBA" id="ARBA00022801"/>
    </source>
</evidence>
<evidence type="ECO:0000313" key="5">
    <source>
        <dbReference type="Proteomes" id="UP000092573"/>
    </source>
</evidence>
<dbReference type="InterPro" id="IPR017853">
    <property type="entry name" value="GH"/>
</dbReference>
<accession>A0A1B1MZU4</accession>
<dbReference type="AlphaFoldDB" id="A0A1B1MZU4"/>
<keyword evidence="2" id="KW-0326">Glycosidase</keyword>
<dbReference type="CDD" id="cd03143">
    <property type="entry name" value="A4_beta-galactosidase_middle_domain"/>
    <property type="match status" value="1"/>
</dbReference>
<dbReference type="OrthoDB" id="2698423at2"/>
<reference evidence="4 5" key="1">
    <citation type="submission" date="2016-01" db="EMBL/GenBank/DDBJ databases">
        <title>Complete Genome Sequence of Paenibacillus yonginensis DCY84, a novel Plant Growth-Promoting Bacteria with Elicitation of Induced Systemic Resistance.</title>
        <authorList>
            <person name="Kim Y.J."/>
            <person name="Yang D.C."/>
            <person name="Sukweenadhi J."/>
        </authorList>
    </citation>
    <scope>NUCLEOTIDE SEQUENCE [LARGE SCALE GENOMIC DNA]</scope>
    <source>
        <strain evidence="4 5">DCY84</strain>
    </source>
</reference>
<keyword evidence="5" id="KW-1185">Reference proteome</keyword>
<dbReference type="InterPro" id="IPR029062">
    <property type="entry name" value="Class_I_gatase-like"/>
</dbReference>
<dbReference type="GO" id="GO:0005975">
    <property type="term" value="P:carbohydrate metabolic process"/>
    <property type="evidence" value="ECO:0007669"/>
    <property type="project" value="InterPro"/>
</dbReference>
<dbReference type="KEGG" id="pyg:AWM70_08925"/>
<dbReference type="SUPFAM" id="SSF51445">
    <property type="entry name" value="(Trans)glycosidases"/>
    <property type="match status" value="1"/>
</dbReference>
<name>A0A1B1MZU4_9BACL</name>
<proteinExistence type="predicted"/>
<dbReference type="STRING" id="1462996.AWM70_08925"/>
<protein>
    <submittedName>
        <fullName evidence="4">Glycoside hydrolase</fullName>
    </submittedName>
</protein>